<dbReference type="InterPro" id="IPR014085">
    <property type="entry name" value="Allophanate_hydrolase"/>
</dbReference>
<dbReference type="InterPro" id="IPR023631">
    <property type="entry name" value="Amidase_dom"/>
</dbReference>
<dbReference type="Pfam" id="PF01425">
    <property type="entry name" value="Amidase"/>
    <property type="match status" value="1"/>
</dbReference>
<keyword evidence="4" id="KW-1185">Reference proteome</keyword>
<gene>
    <name evidence="3" type="primary">atzF</name>
    <name evidence="3" type="ORF">ACFSYH_08120</name>
</gene>
<dbReference type="PANTHER" id="PTHR11895">
    <property type="entry name" value="TRANSAMIDASE"/>
    <property type="match status" value="1"/>
</dbReference>
<proteinExistence type="predicted"/>
<reference evidence="4" key="1">
    <citation type="journal article" date="2019" name="Int. J. Syst. Evol. Microbiol.">
        <title>The Global Catalogue of Microorganisms (GCM) 10K type strain sequencing project: providing services to taxonomists for standard genome sequencing and annotation.</title>
        <authorList>
            <consortium name="The Broad Institute Genomics Platform"/>
            <consortium name="The Broad Institute Genome Sequencing Center for Infectious Disease"/>
            <person name="Wu L."/>
            <person name="Ma J."/>
        </authorList>
    </citation>
    <scope>NUCLEOTIDE SEQUENCE [LARGE SCALE GENOMIC DNA]</scope>
    <source>
        <strain evidence="4">KCTC 33576</strain>
    </source>
</reference>
<dbReference type="GO" id="GO:0004039">
    <property type="term" value="F:allophanate hydrolase activity"/>
    <property type="evidence" value="ECO:0007669"/>
    <property type="project" value="UniProtKB-EC"/>
</dbReference>
<dbReference type="Gene3D" id="3.90.1300.10">
    <property type="entry name" value="Amidase signature (AS) domain"/>
    <property type="match status" value="1"/>
</dbReference>
<dbReference type="EMBL" id="JBHUOP010000003">
    <property type="protein sequence ID" value="MFD2840534.1"/>
    <property type="molecule type" value="Genomic_DNA"/>
</dbReference>
<dbReference type="InterPro" id="IPR036928">
    <property type="entry name" value="AS_sf"/>
</dbReference>
<dbReference type="NCBIfam" id="TIGR02713">
    <property type="entry name" value="allophanate_hyd"/>
    <property type="match status" value="1"/>
</dbReference>
<keyword evidence="3" id="KW-0378">Hydrolase</keyword>
<dbReference type="Gene3D" id="1.20.58.1700">
    <property type="match status" value="1"/>
</dbReference>
<dbReference type="EC" id="3.5.1.54" evidence="3"/>
<dbReference type="RefSeq" id="WP_377466399.1">
    <property type="nucleotide sequence ID" value="NZ_JBHUOP010000003.1"/>
</dbReference>
<evidence type="ECO:0000259" key="2">
    <source>
        <dbReference type="Pfam" id="PF21986"/>
    </source>
</evidence>
<evidence type="ECO:0000259" key="1">
    <source>
        <dbReference type="Pfam" id="PF01425"/>
    </source>
</evidence>
<name>A0ABW5XHG5_9MICO</name>
<sequence length="578" mass="59723">MTQTPSSATDRITRALADLDQFGQRNAWIHVAEHSELMQAATQVDAAVADGEDLPLAGMVIAVKDNIDVAGMPTTCASPGASYTPDQDATSVQLLRAAGAVILGKTNMDQFATGLVGVRSPYGIPVSVLDPELVSGGSSSGSAVAVAQGIVDAALGTDTAGSGRVPAAFNAIVGIKPTLGLVSTSGVVPASPSYDAVTVFAADLSTAELVLAQIAHPDPADPRSRRWDSRAPLAAPAAPVYGVPTSQALEPMSASWRSAFESSVAALTDAGMRVVEVDITPLLGAAKLLYDGALIAERTAAFGTLLDREPHTVDPTVAGIVRTGEGKSAVELANNQFELARVRALLGEVWSEIDALILPTAPGHPSVAEVRADPVAVNSWVGTYTNFVNLLDLSAMAVPGIAPVGVTLIGPAFADRALLDLALHVQHVCTGRPSSSGGATGHPSTWLPENASIAVFGAHLTGQPLNHQLTSRGARLLGEVTTAATYSLYTLDTVPPKPGLVRNTGSGTSFIGEEWAIPVARLAEFLGDLARPMCVGQVELSDGRQVLGFLCEPHALDSAQNISDFSGWAEYTSFSPVR</sequence>
<dbReference type="InterPro" id="IPR053844">
    <property type="entry name" value="AH_C"/>
</dbReference>
<dbReference type="InterPro" id="IPR000120">
    <property type="entry name" value="Amidase"/>
</dbReference>
<dbReference type="PANTHER" id="PTHR11895:SF169">
    <property type="entry name" value="GLUTAMYL-TRNA(GLN) AMIDOTRANSFERASE"/>
    <property type="match status" value="1"/>
</dbReference>
<dbReference type="Gene3D" id="3.10.490.10">
    <property type="entry name" value="Gamma-glutamyl cyclotransferase-like"/>
    <property type="match status" value="1"/>
</dbReference>
<organism evidence="3 4">
    <name type="scientific">Populibacterium corticicola</name>
    <dbReference type="NCBI Taxonomy" id="1812826"/>
    <lineage>
        <taxon>Bacteria</taxon>
        <taxon>Bacillati</taxon>
        <taxon>Actinomycetota</taxon>
        <taxon>Actinomycetes</taxon>
        <taxon>Micrococcales</taxon>
        <taxon>Jonesiaceae</taxon>
        <taxon>Populibacterium</taxon>
    </lineage>
</organism>
<comment type="caution">
    <text evidence="3">The sequence shown here is derived from an EMBL/GenBank/DDBJ whole genome shotgun (WGS) entry which is preliminary data.</text>
</comment>
<evidence type="ECO:0000313" key="4">
    <source>
        <dbReference type="Proteomes" id="UP001597391"/>
    </source>
</evidence>
<dbReference type="Proteomes" id="UP001597391">
    <property type="component" value="Unassembled WGS sequence"/>
</dbReference>
<protein>
    <submittedName>
        <fullName evidence="3">Allophanate hydrolase</fullName>
        <ecNumber evidence="3">3.5.1.54</ecNumber>
    </submittedName>
</protein>
<evidence type="ECO:0000313" key="3">
    <source>
        <dbReference type="EMBL" id="MFD2840534.1"/>
    </source>
</evidence>
<dbReference type="Pfam" id="PF21986">
    <property type="entry name" value="AH_C"/>
    <property type="match status" value="1"/>
</dbReference>
<dbReference type="SUPFAM" id="SSF75304">
    <property type="entry name" value="Amidase signature (AS) enzymes"/>
    <property type="match status" value="1"/>
</dbReference>
<feature type="domain" description="Amidase" evidence="1">
    <location>
        <begin position="25"/>
        <end position="419"/>
    </location>
</feature>
<dbReference type="NCBIfam" id="NF006043">
    <property type="entry name" value="PRK08186.1"/>
    <property type="match status" value="1"/>
</dbReference>
<accession>A0ABW5XHG5</accession>
<feature type="domain" description="Allophanate hydrolase C-terminal" evidence="2">
    <location>
        <begin position="452"/>
        <end position="572"/>
    </location>
</feature>